<organism evidence="1 2">
    <name type="scientific">Trapa incisa</name>
    <dbReference type="NCBI Taxonomy" id="236973"/>
    <lineage>
        <taxon>Eukaryota</taxon>
        <taxon>Viridiplantae</taxon>
        <taxon>Streptophyta</taxon>
        <taxon>Embryophyta</taxon>
        <taxon>Tracheophyta</taxon>
        <taxon>Spermatophyta</taxon>
        <taxon>Magnoliopsida</taxon>
        <taxon>eudicotyledons</taxon>
        <taxon>Gunneridae</taxon>
        <taxon>Pentapetalae</taxon>
        <taxon>rosids</taxon>
        <taxon>malvids</taxon>
        <taxon>Myrtales</taxon>
        <taxon>Lythraceae</taxon>
        <taxon>Trapa</taxon>
    </lineage>
</organism>
<reference evidence="1 2" key="1">
    <citation type="journal article" date="2023" name="Hortic Res">
        <title>Pangenome of water caltrop reveals structural variations and asymmetric subgenome divergence after allopolyploidization.</title>
        <authorList>
            <person name="Zhang X."/>
            <person name="Chen Y."/>
            <person name="Wang L."/>
            <person name="Yuan Y."/>
            <person name="Fang M."/>
            <person name="Shi L."/>
            <person name="Lu R."/>
            <person name="Comes H.P."/>
            <person name="Ma Y."/>
            <person name="Chen Y."/>
            <person name="Huang G."/>
            <person name="Zhou Y."/>
            <person name="Zheng Z."/>
            <person name="Qiu Y."/>
        </authorList>
    </citation>
    <scope>NUCLEOTIDE SEQUENCE [LARGE SCALE GENOMIC DNA]</scope>
    <source>
        <tissue evidence="1">Roots</tissue>
    </source>
</reference>
<comment type="caution">
    <text evidence="1">The sequence shown here is derived from an EMBL/GenBank/DDBJ whole genome shotgun (WGS) entry which is preliminary data.</text>
</comment>
<proteinExistence type="predicted"/>
<dbReference type="EMBL" id="JAXIOK010000016">
    <property type="protein sequence ID" value="KAK4753288.1"/>
    <property type="molecule type" value="Genomic_DNA"/>
</dbReference>
<keyword evidence="2" id="KW-1185">Reference proteome</keyword>
<dbReference type="AlphaFoldDB" id="A0AAN7PTB7"/>
<name>A0AAN7PTB7_9MYRT</name>
<evidence type="ECO:0000313" key="2">
    <source>
        <dbReference type="Proteomes" id="UP001345219"/>
    </source>
</evidence>
<sequence length="78" mass="9129">MINVPNYLDEAQVHKFIGHENDTNWYNGPSFNALTEQSEEAELLFDSEGQEGMLDQIIKPQFLRIQWAERLVGTWDLF</sequence>
<accession>A0AAN7PTB7</accession>
<dbReference type="Proteomes" id="UP001345219">
    <property type="component" value="Chromosome 16"/>
</dbReference>
<protein>
    <submittedName>
        <fullName evidence="1">Uncharacterized protein</fullName>
    </submittedName>
</protein>
<evidence type="ECO:0000313" key="1">
    <source>
        <dbReference type="EMBL" id="KAK4753288.1"/>
    </source>
</evidence>
<gene>
    <name evidence="1" type="ORF">SAY87_022086</name>
</gene>